<proteinExistence type="predicted"/>
<feature type="domain" description="Carrier" evidence="11">
    <location>
        <begin position="325"/>
        <end position="401"/>
    </location>
</feature>
<dbReference type="SMART" id="SM00822">
    <property type="entry name" value="PKS_KR"/>
    <property type="match status" value="2"/>
</dbReference>
<gene>
    <name evidence="14" type="primary">pksJ</name>
    <name evidence="14" type="ORF">NCTC11923_01862</name>
</gene>
<dbReference type="GO" id="GO:0006633">
    <property type="term" value="P:fatty acid biosynthetic process"/>
    <property type="evidence" value="ECO:0007669"/>
    <property type="project" value="InterPro"/>
</dbReference>
<keyword evidence="3" id="KW-0596">Phosphopantetheine</keyword>
<dbReference type="Pfam" id="PF00550">
    <property type="entry name" value="PP-binding"/>
    <property type="match status" value="3"/>
</dbReference>
<dbReference type="InterPro" id="IPR049552">
    <property type="entry name" value="PKS_DH_N"/>
</dbReference>
<evidence type="ECO:0000256" key="1">
    <source>
        <dbReference type="ARBA" id="ARBA00004496"/>
    </source>
</evidence>
<name>A0A448KE23_9ACTO</name>
<dbReference type="Gene3D" id="3.40.50.150">
    <property type="entry name" value="Vaccinia Virus protein VP39"/>
    <property type="match status" value="1"/>
</dbReference>
<dbReference type="SMART" id="SM00823">
    <property type="entry name" value="PKS_PP"/>
    <property type="match status" value="3"/>
</dbReference>
<keyword evidence="7" id="KW-0677">Repeat</keyword>
<dbReference type="InterPro" id="IPR016039">
    <property type="entry name" value="Thiolase-like"/>
</dbReference>
<dbReference type="PROSITE" id="PS52019">
    <property type="entry name" value="PKS_MFAS_DH"/>
    <property type="match status" value="2"/>
</dbReference>
<dbReference type="CDD" id="cd00833">
    <property type="entry name" value="PKS"/>
    <property type="match status" value="3"/>
</dbReference>
<dbReference type="Pfam" id="PF08659">
    <property type="entry name" value="KR"/>
    <property type="match status" value="2"/>
</dbReference>
<dbReference type="InterPro" id="IPR049551">
    <property type="entry name" value="PKS_DH_C"/>
</dbReference>
<dbReference type="InterPro" id="IPR057326">
    <property type="entry name" value="KR_dom"/>
</dbReference>
<feature type="domain" description="Ketosynthase family 3 (KS3)" evidence="12">
    <location>
        <begin position="3198"/>
        <end position="3619"/>
    </location>
</feature>
<evidence type="ECO:0000256" key="3">
    <source>
        <dbReference type="ARBA" id="ARBA00022450"/>
    </source>
</evidence>
<dbReference type="Pfam" id="PF00109">
    <property type="entry name" value="ketoacyl-synt"/>
    <property type="match status" value="3"/>
</dbReference>
<dbReference type="GO" id="GO:0004315">
    <property type="term" value="F:3-oxoacyl-[acyl-carrier-protein] synthase activity"/>
    <property type="evidence" value="ECO:0007669"/>
    <property type="project" value="InterPro"/>
</dbReference>
<dbReference type="Pfam" id="PF22621">
    <property type="entry name" value="CurL-like_PKS_C"/>
    <property type="match status" value="1"/>
</dbReference>
<dbReference type="InterPro" id="IPR020807">
    <property type="entry name" value="PKS_DH"/>
</dbReference>
<dbReference type="InterPro" id="IPR050091">
    <property type="entry name" value="PKS_NRPS_Biosynth_Enz"/>
</dbReference>
<dbReference type="Pfam" id="PF02801">
    <property type="entry name" value="Ketoacyl-synt_C"/>
    <property type="match status" value="3"/>
</dbReference>
<dbReference type="InterPro" id="IPR029063">
    <property type="entry name" value="SAM-dependent_MTases_sf"/>
</dbReference>
<dbReference type="RefSeq" id="WP_034514914.1">
    <property type="nucleotide sequence ID" value="NZ_CBCRWE010000009.1"/>
</dbReference>
<dbReference type="PANTHER" id="PTHR43775:SF37">
    <property type="entry name" value="SI:DKEY-61P9.11"/>
    <property type="match status" value="1"/>
</dbReference>
<dbReference type="InterPro" id="IPR049900">
    <property type="entry name" value="PKS_mFAS_DH"/>
</dbReference>
<protein>
    <submittedName>
        <fullName evidence="14">Polyketide synthase PksJ</fullName>
    </submittedName>
</protein>
<dbReference type="GO" id="GO:0031177">
    <property type="term" value="F:phosphopantetheine binding"/>
    <property type="evidence" value="ECO:0007669"/>
    <property type="project" value="InterPro"/>
</dbReference>
<dbReference type="SMART" id="SM01294">
    <property type="entry name" value="PKS_PP_betabranch"/>
    <property type="match status" value="2"/>
</dbReference>
<dbReference type="EMBL" id="LR134363">
    <property type="protein sequence ID" value="VEG75204.1"/>
    <property type="molecule type" value="Genomic_DNA"/>
</dbReference>
<sequence>MNTRPSDFRSEVLRQTLREVRDGRMSNREAKRILEFGSDSPSATIGYAAPRVRDHRGLNPFDSRPGTRVVLGLTWCAMAITTLMRAQGGAVGLRSVSFDRPVLLDGEDAEVIAHVETQLATGVVTVETVGPNDPVGTTVASARQCDAGAAESVDLEAARDGLQEVDAHRLATRVEGQRGPSLQCIRRLWSGQGRVVAELEMSDELELDASCLAVDPSLLDAGYVASLELVDGDGEHGDLDGATGVWIPFSIDRVEAHALVGRSSTCVVRNARSRGDIHTCDIALCDDEGRVLLSIVGFTYRFVRYGADFPSVDTSSPGVRDAATMPLRNRVRDFLADKLWQRNGHVDVLDDETFMSNGMESMELIELARSIEDDLGVALYPTLFFEHQTLTELVEWFAENHASAFEQFADSDAPAPQATSRPAEAGPRPAPEPAAHSADIAIIGMAGRFAGSPDLDSFWENLSASRNLISEVPSDRWDWRDWFDEDPTSAGRTYSRWGSFIDVAQFDAQHFGVSPREARWMDPQLRLLLEVCHQAVEAAGMGGRLKGTTTGTFVGSCFTDYWDEVVRARVPIQDYQAASGLFSALAGRLSYTFDLHGPSVTVDAACASSLTALHLAMASLRLGESETALVAGVNLVLSPLHHVAAAKAMALSPSGQCHTFDARADGYVPGEGVAAVLLKPLDAAIRDHDPIQGVLKGSATNHNGRSNNPTAPSGDAQVAVLEAAWKDAGVDADAITYLEAHGTGTLLGDPVELSAIKQAFLRAEVTSSVCRVGSVKPAIGHLEGAAGLASLIKVVLCMHHGTYVGMSGFEAPNPYLALDDAPFELDVDPQPWTTPYGGPRRAGISSFGLSGTNTHVVVEEAPMRPDPALEQEGASVLLLTAPSEDQLRRWADSVAHHIELERPALSDVAYTLRHGRETHLVRMAVVADRLDVAIGLLRETAPGTVGWETDDETADVRAARAWLEGAPMPRSAPGRMILLPPRPFRPDRHWFPISPTGPDADDATADREESTKDRRTSELYVPGWRAVGPAQRAVGGAVVLLGDQEALGQARTGLRCGQDVRVAEIALAGSDVTLEPSLVDGADVIILWGPAWSLRFGFRLLAELRRRAPRRVVIVHGHEAAQPPHPAAVALGAVTLTPAAIRCPFTVAEVSDSCDPASLVEVALTELSGEGGEVRLESGNRWKRQLTLALARIGGVGPDCPPFDADGPWIVTGGLGALGRLLARHLAERFHAGLVLTGRSAPSQESERVVAEFRSAGAAHCEYCQLDVTDAQAVASLMGDVRARLGRIGGVIHAAGVADGRPWFDKADADIDSVLAPKVLGVRALDEATSTDDLAAFVVFSSASSALGGMGLDDYAAANRYLDAYVTERELRRSAGQRRGRSVSIAWPLWRDGGMHVTNESLYLGASGLDYLETDDALAAFDAVMASDLSHAVVLSGTHEALVRITTPQEGNAEMSEAAQDAGELETDHAENTEIVNDADVLVPWVSERLAAMAAEVLTVQPADIDPHENIGSYGFDSITLKELTRAVQKQLGVVVTPTVFYTYPTLDSVAEFIVRDDPDGIGVARQGRETSPHPPAAERVLETIGEPSSSSASAAVDLGGEANYPVAVIGMAGRFPGADDPHSFWQRLVAGDDLVTEVPTNRWCWEDIYSPERMTPGRTQSKWGAFLEGHDMFDADFFGISPREAELMDPQQRLFLETSWAALEDAGWLPDAVRGRPIGVFAGVQFSEYQSLMDKAGIQRVQVGTGNAHTMIPNRVSYFLDLRGPSESVDTGCSSSLVAIHRAIRALRTGDCEAALAGGVSLVLSPYYHVLSNQAGVLSPTGRCRTFDSSADGYVRGEGVGVLLLKPLQSALRDSDHVYAVLRGSAVNHGGRASSPTAPNAIAQGEVVQRALADARVDPASVTYVEAHGTGTELGDPIEVEGLVRGFTAALESYGDDHVADPGCTLGSVKNQIGHLEPAAGVASLIKVVLAMKHRTLPGLLHFTLQNPYLPLDGSRFRLGIETGPWRAAVDHGGVALPLRAGVSSFGFGGANAHVIVEEAPPQEVPIGGGSRQLVVLSARTEDRLRDYAARMSEALRSARYGGGPAGVTLEDVAFTLQVGRHQMGERLAFVASTLGEAAEKLSTFAAGTTPAMAVTNSSASGELDSVKIDVSRGQVASLWRTQRVEELADLWVRGLGIDWGSLDRTSEPRRVPLPSYPFARTRYWFESTPSAPSSALPVSVDPLLSILREPCWVEAARSSQGGQRRSDRAWIVSSGQGAALAQEIAVRYTSATFHDYLAGDTPGPSEDVWFLGVHEADEVLPGSEESDSALGLLRLIRGMDAAGLSETPVRLWVVTRDVHRSIGGPAAPYAAACVGLARSAAREHPAWEVVIADIDGAQPSPRNVDLLLGQPIPFGEEVRIEGTRLLVRALRPVTVEDAYRSPFRSQGVYLIVGGAGGVGSLLARHLAKACGAKVALLGRAAVGASHRELLDTIQAEGGEGLYIRCDVTDREQVRRAIETTKNGFGRLDGVIHSAMVLRDQTLRSMTDGDLRDVFAPKVAGLVALADALRGESLDFLLLMSSAQTFIGAAGQGNYAAASQFEDGYAQWLRVGAPWPVKVVNWGYWGAVGAVSAPSYARRLGEQGAQPIEPSSGLEVVTRLLASDSVDQVMAAQVDTEKLGQYVRLTDGKSEGPADDPGPDLRTALADAPRLDGETLRDAEAAWTGLADLARRWLRVVATSLCVPAGDVGGSLSARLREWPDRAAEHDRLVAAMAAILDRDAQDPRPDEDLRLTALREDGRRLADEYPGVRAHVRLLEACMDRYPELLKGEVTPTEVMFPGGRGDLLEEVYRGDAITHHFNRLVSHTIRAAVRDRLARGWDSIRILEVGAGTGATTEVILGGLGEDLAHVSYEFTDISAQLVAQAKARLGARYPRMQFGILDIERDLAEQGRDGSDFDLVVATNVLHATSDVAVSVGRVREFLRPGGWIILNEGTRIHDYATLTFGLFPGWWSSRDQHRRLPASPMIDRNGWLEVLASSGFASCEVLGLGPDAPKTLADQQSVIVAVASGEPELVAAQPQSLLSGQGAETTAPAPAVPPPDDGDEALTSWVTQTVVGIIADILHVGEADFDLDAPHADRGVDSVMAIEITNVINETMKIRIRSTDLFNYPSPRELVAHICREHGAALASRVPRSEGTAAPAQREVTADGPVSPAGPKALDIAVVGMSGQFAGARALDELWANLCAGRCSVGESIHWGSDNPYDRHHPGISYSRRGGFLDKVDRFDPLFFNISPREAEVMDPQHRLLLQESWRAIEDWGHSPDSLRGSSCGVYVGFNGSDYYRLVDDSVEHPDSHAFVGNSEAILAARLSYCLDLRGPSVTVNTACSSSLVAVDTACRALRDGSIDSALAGGVMIMTTPFFHHLASSAGMISPSGLCRTFSDDADGFIPGEGVGVVVLRRLEDAVADGDHIYGVIVGSGTNQDGQTNGIMAPSGPSQTQLELSVYERYGIDASDITYVEAHGTGTRLGDPIEVDALTDAFRVHTKANGYCEIGSIKSNIGHTLAAAGVAALIKTLMCLDHRMLVPTVNVTRENSLIDFENSPFRVNQRLHAWETPNGRQRMAAISSFGFSGTNAHLVVREAPGTQEQRQSRRAAHPVPVSARSQGDLRHKLVELAQWIDQNPDADLRDLAFTLAVGRSHFSYRAGWVVSSVAELRSLVLARAEDDYREVDSSAASTDVEAAMRDFLAGGVVDWEVLFRDESPQRLSLPTYPFGGDSYWAPTNVSIAVGTEGPSGRPQRLHPLLHVNMSTFDHCAFMTHLTREEGVVRDHIVAGNPTVPGVAQIEMVRAASEIATGAPVHVIRGIVWSRPIVVPRGGITVETTISMRRGGSLDFTLASQDGRVVHSQGRVFVDDAVVSEPARVDLERLLSSATRPPTDGQNIYESFGRHGLHYGPALQAIETLYHVDGGVLVRLHAPSDEALVDCVLNPAVMDGALQGGIGVLDEGELAHSSRPSVPFDVGRIDILAATPATGWALVRPSSTPASQGGHRFDVRIVDDQGATRVAFHDLTMRQQSTATNRLDGQHEEPDPLEDLLSKLSRRKITVTDARKRVEEMA</sequence>
<evidence type="ECO:0000313" key="14">
    <source>
        <dbReference type="EMBL" id="VEG75204.1"/>
    </source>
</evidence>
<evidence type="ECO:0000256" key="10">
    <source>
        <dbReference type="SAM" id="MobiDB-lite"/>
    </source>
</evidence>
<dbReference type="Pfam" id="PF08242">
    <property type="entry name" value="Methyltransf_12"/>
    <property type="match status" value="1"/>
</dbReference>
<dbReference type="PROSITE" id="PS50075">
    <property type="entry name" value="CARRIER"/>
    <property type="match status" value="3"/>
</dbReference>
<dbReference type="Gene3D" id="1.10.1200.10">
    <property type="entry name" value="ACP-like"/>
    <property type="match status" value="3"/>
</dbReference>
<dbReference type="SUPFAM" id="SSF53335">
    <property type="entry name" value="S-adenosyl-L-methionine-dependent methyltransferases"/>
    <property type="match status" value="1"/>
</dbReference>
<feature type="domain" description="Ketosynthase family 3 (KS3)" evidence="12">
    <location>
        <begin position="437"/>
        <end position="860"/>
    </location>
</feature>
<feature type="region of interest" description="Disordered" evidence="10">
    <location>
        <begin position="3063"/>
        <end position="3085"/>
    </location>
</feature>
<feature type="region of interest" description="C-terminal hotdog fold" evidence="9">
    <location>
        <begin position="3911"/>
        <end position="4058"/>
    </location>
</feature>
<evidence type="ECO:0000256" key="2">
    <source>
        <dbReference type="ARBA" id="ARBA00004792"/>
    </source>
</evidence>
<dbReference type="InterPro" id="IPR014031">
    <property type="entry name" value="Ketoacyl_synth_C"/>
</dbReference>
<dbReference type="InterPro" id="IPR013217">
    <property type="entry name" value="Methyltransf_12"/>
</dbReference>
<dbReference type="Pfam" id="PF22336">
    <property type="entry name" value="RhiE-like_linker"/>
    <property type="match status" value="1"/>
</dbReference>
<keyword evidence="4" id="KW-0963">Cytoplasm</keyword>
<evidence type="ECO:0000256" key="9">
    <source>
        <dbReference type="PROSITE-ProRule" id="PRU01363"/>
    </source>
</evidence>
<dbReference type="CDD" id="cd08953">
    <property type="entry name" value="KR_2_SDR_x"/>
    <property type="match status" value="1"/>
</dbReference>
<dbReference type="Pfam" id="PF21089">
    <property type="entry name" value="PKS_DH_N"/>
    <property type="match status" value="1"/>
</dbReference>
<dbReference type="InterPro" id="IPR036291">
    <property type="entry name" value="NAD(P)-bd_dom_sf"/>
</dbReference>
<keyword evidence="15" id="KW-1185">Reference proteome</keyword>
<keyword evidence="6" id="KW-0808">Transferase</keyword>
<feature type="domain" description="Carrier" evidence="11">
    <location>
        <begin position="3089"/>
        <end position="3163"/>
    </location>
</feature>
<feature type="active site" description="Proton donor; for dehydratase activity" evidence="9">
    <location>
        <position position="220"/>
    </location>
</feature>
<dbReference type="STRING" id="1278298.GCA_000428685_02018"/>
<dbReference type="Proteomes" id="UP000276899">
    <property type="component" value="Chromosome"/>
</dbReference>
<dbReference type="CDD" id="cd02440">
    <property type="entry name" value="AdoMet_MTases"/>
    <property type="match status" value="1"/>
</dbReference>
<dbReference type="InterPro" id="IPR009081">
    <property type="entry name" value="PP-bd_ACP"/>
</dbReference>
<dbReference type="PANTHER" id="PTHR43775">
    <property type="entry name" value="FATTY ACID SYNTHASE"/>
    <property type="match status" value="1"/>
</dbReference>
<dbReference type="Gene3D" id="1.10.1240.100">
    <property type="match status" value="3"/>
</dbReference>
<dbReference type="SUPFAM" id="SSF47336">
    <property type="entry name" value="ACP-like"/>
    <property type="match status" value="3"/>
</dbReference>
<feature type="compositionally biased region" description="Basic and acidic residues" evidence="10">
    <location>
        <begin position="1004"/>
        <end position="1015"/>
    </location>
</feature>
<dbReference type="PROSITE" id="PS52004">
    <property type="entry name" value="KS3_2"/>
    <property type="match status" value="3"/>
</dbReference>
<feature type="domain" description="Carrier" evidence="11">
    <location>
        <begin position="1484"/>
        <end position="1558"/>
    </location>
</feature>
<evidence type="ECO:0000256" key="7">
    <source>
        <dbReference type="ARBA" id="ARBA00022737"/>
    </source>
</evidence>
<comment type="pathway">
    <text evidence="2">Antibiotic biosynthesis.</text>
</comment>
<dbReference type="InterPro" id="IPR020806">
    <property type="entry name" value="PKS_PP-bd"/>
</dbReference>
<dbReference type="SMART" id="SM00826">
    <property type="entry name" value="PKS_DH"/>
    <property type="match status" value="1"/>
</dbReference>
<dbReference type="SMART" id="SM00825">
    <property type="entry name" value="PKS_KS"/>
    <property type="match status" value="3"/>
</dbReference>
<dbReference type="GO" id="GO:0004312">
    <property type="term" value="F:fatty acid synthase activity"/>
    <property type="evidence" value="ECO:0007669"/>
    <property type="project" value="TreeGrafter"/>
</dbReference>
<evidence type="ECO:0000313" key="15">
    <source>
        <dbReference type="Proteomes" id="UP000276899"/>
    </source>
</evidence>
<reference evidence="14 15" key="1">
    <citation type="submission" date="2018-12" db="EMBL/GenBank/DDBJ databases">
        <authorList>
            <consortium name="Pathogen Informatics"/>
        </authorList>
    </citation>
    <scope>NUCLEOTIDE SEQUENCE [LARGE SCALE GENOMIC DNA]</scope>
    <source>
        <strain evidence="14 15">NCTC11923</strain>
    </source>
</reference>
<comment type="subcellular location">
    <subcellularLocation>
        <location evidence="1">Cytoplasm</location>
    </subcellularLocation>
</comment>
<dbReference type="PROSITE" id="PS00606">
    <property type="entry name" value="KS3_1"/>
    <property type="match status" value="3"/>
</dbReference>
<feature type="active site" description="Proton acceptor; for dehydratase activity" evidence="9">
    <location>
        <position position="3808"/>
    </location>
</feature>
<feature type="region of interest" description="C-terminal hotdog fold" evidence="9">
    <location>
        <begin position="162"/>
        <end position="309"/>
    </location>
</feature>
<feature type="region of interest" description="Disordered" evidence="10">
    <location>
        <begin position="411"/>
        <end position="434"/>
    </location>
</feature>
<dbReference type="Pfam" id="PF14765">
    <property type="entry name" value="PS-DH"/>
    <property type="match status" value="2"/>
</dbReference>
<feature type="active site" description="Proton donor; for dehydratase activity" evidence="9">
    <location>
        <position position="3971"/>
    </location>
</feature>
<accession>A0A448KE23</accession>
<keyword evidence="8" id="KW-0511">Multifunctional enzyme</keyword>
<feature type="domain" description="Ketosynthase family 3 (KS3)" evidence="12">
    <location>
        <begin position="1604"/>
        <end position="2040"/>
    </location>
</feature>
<dbReference type="FunFam" id="3.40.47.10:FF:000019">
    <property type="entry name" value="Polyketide synthase type I"/>
    <property type="match status" value="3"/>
</dbReference>
<dbReference type="GO" id="GO:0071770">
    <property type="term" value="P:DIM/DIP cell wall layer assembly"/>
    <property type="evidence" value="ECO:0007669"/>
    <property type="project" value="TreeGrafter"/>
</dbReference>
<dbReference type="SUPFAM" id="SSF51735">
    <property type="entry name" value="NAD(P)-binding Rossmann-fold domains"/>
    <property type="match status" value="3"/>
</dbReference>
<dbReference type="InterPro" id="IPR032821">
    <property type="entry name" value="PKS_assoc"/>
</dbReference>
<evidence type="ECO:0000259" key="13">
    <source>
        <dbReference type="PROSITE" id="PS52019"/>
    </source>
</evidence>
<dbReference type="InterPro" id="IPR054514">
    <property type="entry name" value="RhiE-like_linker"/>
</dbReference>
<feature type="region of interest" description="Disordered" evidence="10">
    <location>
        <begin position="3171"/>
        <end position="3192"/>
    </location>
</feature>
<dbReference type="InterPro" id="IPR013968">
    <property type="entry name" value="PKS_KR"/>
</dbReference>
<dbReference type="Pfam" id="PF16197">
    <property type="entry name" value="KAsynt_C_assoc"/>
    <property type="match status" value="1"/>
</dbReference>
<evidence type="ECO:0000259" key="12">
    <source>
        <dbReference type="PROSITE" id="PS52004"/>
    </source>
</evidence>
<dbReference type="KEGG" id="asla:NCTC11923_01862"/>
<dbReference type="GO" id="GO:0005737">
    <property type="term" value="C:cytoplasm"/>
    <property type="evidence" value="ECO:0007669"/>
    <property type="project" value="UniProtKB-SubCell"/>
</dbReference>
<feature type="region of interest" description="N-terminal hotdog fold" evidence="9">
    <location>
        <begin position="3779"/>
        <end position="3895"/>
    </location>
</feature>
<evidence type="ECO:0000256" key="5">
    <source>
        <dbReference type="ARBA" id="ARBA00022553"/>
    </source>
</evidence>
<dbReference type="GO" id="GO:0005886">
    <property type="term" value="C:plasma membrane"/>
    <property type="evidence" value="ECO:0007669"/>
    <property type="project" value="TreeGrafter"/>
</dbReference>
<dbReference type="Gene3D" id="3.10.129.110">
    <property type="entry name" value="Polyketide synthase dehydratase"/>
    <property type="match status" value="2"/>
</dbReference>
<dbReference type="InterPro" id="IPR014030">
    <property type="entry name" value="Ketoacyl_synth_N"/>
</dbReference>
<evidence type="ECO:0000259" key="11">
    <source>
        <dbReference type="PROSITE" id="PS50075"/>
    </source>
</evidence>
<dbReference type="InterPro" id="IPR042104">
    <property type="entry name" value="PKS_dehydratase_sf"/>
</dbReference>
<dbReference type="InterPro" id="IPR020841">
    <property type="entry name" value="PKS_Beta-ketoAc_synthase_dom"/>
</dbReference>
<dbReference type="InterPro" id="IPR018201">
    <property type="entry name" value="Ketoacyl_synth_AS"/>
</dbReference>
<feature type="domain" description="PKS/mFAS DH" evidence="13">
    <location>
        <begin position="3779"/>
        <end position="4058"/>
    </location>
</feature>
<evidence type="ECO:0000256" key="6">
    <source>
        <dbReference type="ARBA" id="ARBA00022679"/>
    </source>
</evidence>
<feature type="region of interest" description="N-terminal hotdog fold" evidence="9">
    <location>
        <begin position="18"/>
        <end position="146"/>
    </location>
</feature>
<evidence type="ECO:0000256" key="8">
    <source>
        <dbReference type="ARBA" id="ARBA00023268"/>
    </source>
</evidence>
<feature type="domain" description="PKS/mFAS DH" evidence="13">
    <location>
        <begin position="18"/>
        <end position="309"/>
    </location>
</feature>
<keyword evidence="5" id="KW-0597">Phosphoprotein</keyword>
<dbReference type="Gene3D" id="3.40.50.720">
    <property type="entry name" value="NAD(P)-binding Rossmann-like Domain"/>
    <property type="match status" value="2"/>
</dbReference>
<dbReference type="InterPro" id="IPR036736">
    <property type="entry name" value="ACP-like_sf"/>
</dbReference>
<organism evidence="14 15">
    <name type="scientific">Actinomyces slackii</name>
    <dbReference type="NCBI Taxonomy" id="52774"/>
    <lineage>
        <taxon>Bacteria</taxon>
        <taxon>Bacillati</taxon>
        <taxon>Actinomycetota</taxon>
        <taxon>Actinomycetes</taxon>
        <taxon>Actinomycetales</taxon>
        <taxon>Actinomycetaceae</taxon>
        <taxon>Actinomyces</taxon>
    </lineage>
</organism>
<dbReference type="Gene3D" id="3.40.47.10">
    <property type="match status" value="3"/>
</dbReference>
<evidence type="ECO:0000256" key="4">
    <source>
        <dbReference type="ARBA" id="ARBA00022490"/>
    </source>
</evidence>
<feature type="active site" description="Proton acceptor; for dehydratase activity" evidence="9">
    <location>
        <position position="55"/>
    </location>
</feature>
<dbReference type="SUPFAM" id="SSF53901">
    <property type="entry name" value="Thiolase-like"/>
    <property type="match status" value="3"/>
</dbReference>
<feature type="region of interest" description="Disordered" evidence="10">
    <location>
        <begin position="993"/>
        <end position="1015"/>
    </location>
</feature>